<gene>
    <name evidence="3" type="ORF">CROQUDRAFT_31223</name>
</gene>
<evidence type="ECO:0000313" key="4">
    <source>
        <dbReference type="Proteomes" id="UP000886653"/>
    </source>
</evidence>
<feature type="compositionally biased region" description="Low complexity" evidence="2">
    <location>
        <begin position="105"/>
        <end position="122"/>
    </location>
</feature>
<keyword evidence="1" id="KW-0507">mRNA processing</keyword>
<organism evidence="3 4">
    <name type="scientific">Cronartium quercuum f. sp. fusiforme G11</name>
    <dbReference type="NCBI Taxonomy" id="708437"/>
    <lineage>
        <taxon>Eukaryota</taxon>
        <taxon>Fungi</taxon>
        <taxon>Dikarya</taxon>
        <taxon>Basidiomycota</taxon>
        <taxon>Pucciniomycotina</taxon>
        <taxon>Pucciniomycetes</taxon>
        <taxon>Pucciniales</taxon>
        <taxon>Coleosporiaceae</taxon>
        <taxon>Cronartium</taxon>
    </lineage>
</organism>
<dbReference type="GO" id="GO:0008270">
    <property type="term" value="F:zinc ion binding"/>
    <property type="evidence" value="ECO:0007669"/>
    <property type="project" value="InterPro"/>
</dbReference>
<feature type="region of interest" description="Disordered" evidence="2">
    <location>
        <begin position="93"/>
        <end position="133"/>
    </location>
</feature>
<feature type="compositionally biased region" description="Polar residues" evidence="2">
    <location>
        <begin position="94"/>
        <end position="104"/>
    </location>
</feature>
<dbReference type="AlphaFoldDB" id="A0A9P6NSE4"/>
<comment type="caution">
    <text evidence="3">The sequence shown here is derived from an EMBL/GenBank/DDBJ whole genome shotgun (WGS) entry which is preliminary data.</text>
</comment>
<dbReference type="OrthoDB" id="97058at2759"/>
<name>A0A9P6NSE4_9BASI</name>
<dbReference type="GO" id="GO:0006397">
    <property type="term" value="P:mRNA processing"/>
    <property type="evidence" value="ECO:0007669"/>
    <property type="project" value="UniProtKB-KW"/>
</dbReference>
<dbReference type="Proteomes" id="UP000886653">
    <property type="component" value="Unassembled WGS sequence"/>
</dbReference>
<dbReference type="EMBL" id="MU167234">
    <property type="protein sequence ID" value="KAG0148670.1"/>
    <property type="molecule type" value="Genomic_DNA"/>
</dbReference>
<evidence type="ECO:0000313" key="3">
    <source>
        <dbReference type="EMBL" id="KAG0148670.1"/>
    </source>
</evidence>
<dbReference type="SUPFAM" id="SSF57756">
    <property type="entry name" value="Retrovirus zinc finger-like domains"/>
    <property type="match status" value="1"/>
</dbReference>
<keyword evidence="4" id="KW-1185">Reference proteome</keyword>
<evidence type="ECO:0000256" key="2">
    <source>
        <dbReference type="SAM" id="MobiDB-lite"/>
    </source>
</evidence>
<sequence>IQAVHKDIEKLESDGFKWMKDMIVGMFYQHGAPVAGPFSMEAINAALDVKYQANPGAIKSADVRAEMQALITNRSITIQADRNVRVMAAMKVQSPMQVSRSSYSQRPTRNQPPRQQQARAPKPVCPTPGERDKSWWDPIPIPCGAVENVRNGDEQCFWCGKFGHSQDACKARQVGRSKTAMHWNDWHRVVGGRMYSIDALGIRPN</sequence>
<dbReference type="GO" id="GO:0003676">
    <property type="term" value="F:nucleic acid binding"/>
    <property type="evidence" value="ECO:0007669"/>
    <property type="project" value="InterPro"/>
</dbReference>
<feature type="non-terminal residue" evidence="3">
    <location>
        <position position="1"/>
    </location>
</feature>
<proteinExistence type="predicted"/>
<evidence type="ECO:0000256" key="1">
    <source>
        <dbReference type="ARBA" id="ARBA00022664"/>
    </source>
</evidence>
<dbReference type="InterPro" id="IPR036875">
    <property type="entry name" value="Znf_CCHC_sf"/>
</dbReference>
<evidence type="ECO:0008006" key="5">
    <source>
        <dbReference type="Google" id="ProtNLM"/>
    </source>
</evidence>
<accession>A0A9P6NSE4</accession>
<reference evidence="3" key="1">
    <citation type="submission" date="2013-11" db="EMBL/GenBank/DDBJ databases">
        <title>Genome sequence of the fusiform rust pathogen reveals effectors for host alternation and coevolution with pine.</title>
        <authorList>
            <consortium name="DOE Joint Genome Institute"/>
            <person name="Smith K."/>
            <person name="Pendleton A."/>
            <person name="Kubisiak T."/>
            <person name="Anderson C."/>
            <person name="Salamov A."/>
            <person name="Aerts A."/>
            <person name="Riley R."/>
            <person name="Clum A."/>
            <person name="Lindquist E."/>
            <person name="Ence D."/>
            <person name="Campbell M."/>
            <person name="Kronenberg Z."/>
            <person name="Feau N."/>
            <person name="Dhillon B."/>
            <person name="Hamelin R."/>
            <person name="Burleigh J."/>
            <person name="Smith J."/>
            <person name="Yandell M."/>
            <person name="Nelson C."/>
            <person name="Grigoriev I."/>
            <person name="Davis J."/>
        </authorList>
    </citation>
    <scope>NUCLEOTIDE SEQUENCE</scope>
    <source>
        <strain evidence="3">G11</strain>
    </source>
</reference>
<protein>
    <recommendedName>
        <fullName evidence="5">CCHC-type domain-containing protein</fullName>
    </recommendedName>
</protein>
<feature type="non-terminal residue" evidence="3">
    <location>
        <position position="205"/>
    </location>
</feature>